<name>A0A6V7Y2W6_MELEN</name>
<feature type="domain" description="DH" evidence="1">
    <location>
        <begin position="1"/>
        <end position="41"/>
    </location>
</feature>
<gene>
    <name evidence="2" type="ORF">MENT_LOCUS59723</name>
</gene>
<dbReference type="EMBL" id="CAJEWN010002942">
    <property type="protein sequence ID" value="CAD2205878.1"/>
    <property type="molecule type" value="Genomic_DNA"/>
</dbReference>
<dbReference type="SUPFAM" id="SSF48065">
    <property type="entry name" value="DBL homology domain (DH-domain)"/>
    <property type="match status" value="1"/>
</dbReference>
<organism evidence="2 3">
    <name type="scientific">Meloidogyne enterolobii</name>
    <name type="common">Root-knot nematode worm</name>
    <name type="synonym">Meloidogyne mayaguensis</name>
    <dbReference type="NCBI Taxonomy" id="390850"/>
    <lineage>
        <taxon>Eukaryota</taxon>
        <taxon>Metazoa</taxon>
        <taxon>Ecdysozoa</taxon>
        <taxon>Nematoda</taxon>
        <taxon>Chromadorea</taxon>
        <taxon>Rhabditida</taxon>
        <taxon>Tylenchina</taxon>
        <taxon>Tylenchomorpha</taxon>
        <taxon>Tylenchoidea</taxon>
        <taxon>Meloidogynidae</taxon>
        <taxon>Meloidogyninae</taxon>
        <taxon>Meloidogyne</taxon>
    </lineage>
</organism>
<dbReference type="PROSITE" id="PS50010">
    <property type="entry name" value="DH_2"/>
    <property type="match status" value="1"/>
</dbReference>
<dbReference type="InterPro" id="IPR035899">
    <property type="entry name" value="DBL_dom_sf"/>
</dbReference>
<proteinExistence type="predicted"/>
<sequence length="130" mass="14762">MRYQLLLKEYQKNLLPNDPDWEDTETALTLVLEAASHANEMKVGSLSKCFRNTRTMGNSIALVSPGRELLTRSRLFKCSSSTGKVEERLLFVFNDLFLLASERSTFMIGTRGASKYKLRAVFFAKTNTDL</sequence>
<dbReference type="GO" id="GO:0046847">
    <property type="term" value="P:filopodium assembly"/>
    <property type="evidence" value="ECO:0007669"/>
    <property type="project" value="TreeGrafter"/>
</dbReference>
<dbReference type="Gene3D" id="2.30.29.30">
    <property type="entry name" value="Pleckstrin-homology domain (PH domain)/Phosphotyrosine-binding domain (PTB)"/>
    <property type="match status" value="1"/>
</dbReference>
<evidence type="ECO:0000313" key="3">
    <source>
        <dbReference type="Proteomes" id="UP000580250"/>
    </source>
</evidence>
<dbReference type="Proteomes" id="UP000580250">
    <property type="component" value="Unassembled WGS sequence"/>
</dbReference>
<dbReference type="InterPro" id="IPR000219">
    <property type="entry name" value="DH_dom"/>
</dbReference>
<dbReference type="OrthoDB" id="245697at2759"/>
<dbReference type="AlphaFoldDB" id="A0A6V7Y2W6"/>
<reference evidence="2 3" key="1">
    <citation type="submission" date="2020-08" db="EMBL/GenBank/DDBJ databases">
        <authorList>
            <person name="Koutsovoulos G."/>
            <person name="Danchin GJ E."/>
        </authorList>
    </citation>
    <scope>NUCLEOTIDE SEQUENCE [LARGE SCALE GENOMIC DNA]</scope>
</reference>
<dbReference type="GO" id="GO:0005085">
    <property type="term" value="F:guanyl-nucleotide exchange factor activity"/>
    <property type="evidence" value="ECO:0007669"/>
    <property type="project" value="InterPro"/>
</dbReference>
<dbReference type="GO" id="GO:0005737">
    <property type="term" value="C:cytoplasm"/>
    <property type="evidence" value="ECO:0007669"/>
    <property type="project" value="TreeGrafter"/>
</dbReference>
<evidence type="ECO:0000313" key="2">
    <source>
        <dbReference type="EMBL" id="CAD2205878.1"/>
    </source>
</evidence>
<accession>A0A6V7Y2W6</accession>
<evidence type="ECO:0000259" key="1">
    <source>
        <dbReference type="PROSITE" id="PS50010"/>
    </source>
</evidence>
<comment type="caution">
    <text evidence="2">The sequence shown here is derived from an EMBL/GenBank/DDBJ whole genome shotgun (WGS) entry which is preliminary data.</text>
</comment>
<dbReference type="InterPro" id="IPR011993">
    <property type="entry name" value="PH-like_dom_sf"/>
</dbReference>
<protein>
    <recommendedName>
        <fullName evidence="1">DH domain-containing protein</fullName>
    </recommendedName>
</protein>
<dbReference type="PANTHER" id="PTHR12673">
    <property type="entry name" value="FACIOGENITAL DYSPLASIA PROTEIN"/>
    <property type="match status" value="1"/>
</dbReference>
<dbReference type="Gene3D" id="1.20.900.10">
    <property type="entry name" value="Dbl homology (DH) domain"/>
    <property type="match status" value="1"/>
</dbReference>
<dbReference type="PANTHER" id="PTHR12673:SF241">
    <property type="entry name" value="DH DOMAIN-CONTAINING PROTEIN"/>
    <property type="match status" value="1"/>
</dbReference>
<dbReference type="InterPro" id="IPR051092">
    <property type="entry name" value="FYVE_RhoGEF_PH"/>
</dbReference>
<dbReference type="GO" id="GO:0007010">
    <property type="term" value="P:cytoskeleton organization"/>
    <property type="evidence" value="ECO:0007669"/>
    <property type="project" value="TreeGrafter"/>
</dbReference>